<feature type="non-terminal residue" evidence="2">
    <location>
        <position position="1"/>
    </location>
</feature>
<organism evidence="2">
    <name type="scientific">marine metagenome</name>
    <dbReference type="NCBI Taxonomy" id="408172"/>
    <lineage>
        <taxon>unclassified sequences</taxon>
        <taxon>metagenomes</taxon>
        <taxon>ecological metagenomes</taxon>
    </lineage>
</organism>
<name>A0A382VMR1_9ZZZZ</name>
<gene>
    <name evidence="2" type="ORF">METZ01_LOCUS400637</name>
</gene>
<dbReference type="AlphaFoldDB" id="A0A382VMR1"/>
<protein>
    <submittedName>
        <fullName evidence="2">Uncharacterized protein</fullName>
    </submittedName>
</protein>
<feature type="compositionally biased region" description="Basic and acidic residues" evidence="1">
    <location>
        <begin position="45"/>
        <end position="99"/>
    </location>
</feature>
<feature type="compositionally biased region" description="Basic residues" evidence="1">
    <location>
        <begin position="105"/>
        <end position="117"/>
    </location>
</feature>
<feature type="non-terminal residue" evidence="2">
    <location>
        <position position="117"/>
    </location>
</feature>
<accession>A0A382VMR1</accession>
<proteinExistence type="predicted"/>
<feature type="region of interest" description="Disordered" evidence="1">
    <location>
        <begin position="1"/>
        <end position="117"/>
    </location>
</feature>
<reference evidence="2" key="1">
    <citation type="submission" date="2018-05" db="EMBL/GenBank/DDBJ databases">
        <authorList>
            <person name="Lanie J.A."/>
            <person name="Ng W.-L."/>
            <person name="Kazmierczak K.M."/>
            <person name="Andrzejewski T.M."/>
            <person name="Davidsen T.M."/>
            <person name="Wayne K.J."/>
            <person name="Tettelin H."/>
            <person name="Glass J.I."/>
            <person name="Rusch D."/>
            <person name="Podicherti R."/>
            <person name="Tsui H.-C.T."/>
            <person name="Winkler M.E."/>
        </authorList>
    </citation>
    <scope>NUCLEOTIDE SEQUENCE</scope>
</reference>
<dbReference type="EMBL" id="UINC01153200">
    <property type="protein sequence ID" value="SVD47783.1"/>
    <property type="molecule type" value="Genomic_DNA"/>
</dbReference>
<sequence>GRGHGRGGGRRGGTQHGRQPRFRRGPPVAAFGHAGGGRGPHGPRLRREGRAIGRRRPADRLRTLSVRWRTDRTPSDLRRRQRARPRDAGHPVRRDHPRDAIFASHGRHRVYHRRHRL</sequence>
<evidence type="ECO:0000313" key="2">
    <source>
        <dbReference type="EMBL" id="SVD47783.1"/>
    </source>
</evidence>
<evidence type="ECO:0000256" key="1">
    <source>
        <dbReference type="SAM" id="MobiDB-lite"/>
    </source>
</evidence>